<accession>A0A0D0CAZ6</accession>
<dbReference type="HOGENOM" id="CLU_1777668_0_0_1"/>
<dbReference type="InterPro" id="IPR012340">
    <property type="entry name" value="NA-bd_OB-fold"/>
</dbReference>
<name>A0A0D0CAZ6_9AGAR</name>
<dbReference type="InterPro" id="IPR010916">
    <property type="entry name" value="TonB_box_CS"/>
</dbReference>
<dbReference type="AlphaFoldDB" id="A0A0D0CAZ6"/>
<proteinExistence type="predicted"/>
<dbReference type="PROSITE" id="PS00430">
    <property type="entry name" value="TONB_DEPENDENT_REC_1"/>
    <property type="match status" value="1"/>
</dbReference>
<reference evidence="2 3" key="1">
    <citation type="submission" date="2014-04" db="EMBL/GenBank/DDBJ databases">
        <title>Evolutionary Origins and Diversification of the Mycorrhizal Mutualists.</title>
        <authorList>
            <consortium name="DOE Joint Genome Institute"/>
            <consortium name="Mycorrhizal Genomics Consortium"/>
            <person name="Kohler A."/>
            <person name="Kuo A."/>
            <person name="Nagy L.G."/>
            <person name="Floudas D."/>
            <person name="Copeland A."/>
            <person name="Barry K.W."/>
            <person name="Cichocki N."/>
            <person name="Veneault-Fourrey C."/>
            <person name="LaButti K."/>
            <person name="Lindquist E.A."/>
            <person name="Lipzen A."/>
            <person name="Lundell T."/>
            <person name="Morin E."/>
            <person name="Murat C."/>
            <person name="Riley R."/>
            <person name="Ohm R."/>
            <person name="Sun H."/>
            <person name="Tunlid A."/>
            <person name="Henrissat B."/>
            <person name="Grigoriev I.V."/>
            <person name="Hibbett D.S."/>
            <person name="Martin F."/>
        </authorList>
    </citation>
    <scope>NUCLEOTIDE SEQUENCE [LARGE SCALE GENOMIC DNA]</scope>
    <source>
        <strain evidence="2 3">FD-317 M1</strain>
    </source>
</reference>
<dbReference type="Gene3D" id="2.40.50.140">
    <property type="entry name" value="Nucleic acid-binding proteins"/>
    <property type="match status" value="1"/>
</dbReference>
<evidence type="ECO:0000313" key="2">
    <source>
        <dbReference type="EMBL" id="KIK55222.1"/>
    </source>
</evidence>
<organism evidence="2 3">
    <name type="scientific">Collybiopsis luxurians FD-317 M1</name>
    <dbReference type="NCBI Taxonomy" id="944289"/>
    <lineage>
        <taxon>Eukaryota</taxon>
        <taxon>Fungi</taxon>
        <taxon>Dikarya</taxon>
        <taxon>Basidiomycota</taxon>
        <taxon>Agaricomycotina</taxon>
        <taxon>Agaricomycetes</taxon>
        <taxon>Agaricomycetidae</taxon>
        <taxon>Agaricales</taxon>
        <taxon>Marasmiineae</taxon>
        <taxon>Omphalotaceae</taxon>
        <taxon>Collybiopsis</taxon>
        <taxon>Collybiopsis luxurians</taxon>
    </lineage>
</organism>
<feature type="region of interest" description="Disordered" evidence="1">
    <location>
        <begin position="125"/>
        <end position="146"/>
    </location>
</feature>
<dbReference type="OrthoDB" id="188186at2759"/>
<protein>
    <submittedName>
        <fullName evidence="2">Uncharacterized protein</fullName>
    </submittedName>
</protein>
<evidence type="ECO:0000256" key="1">
    <source>
        <dbReference type="SAM" id="MobiDB-lite"/>
    </source>
</evidence>
<keyword evidence="3" id="KW-1185">Reference proteome</keyword>
<dbReference type="EMBL" id="KN834808">
    <property type="protein sequence ID" value="KIK55222.1"/>
    <property type="molecule type" value="Genomic_DNA"/>
</dbReference>
<dbReference type="Proteomes" id="UP000053593">
    <property type="component" value="Unassembled WGS sequence"/>
</dbReference>
<gene>
    <name evidence="2" type="ORF">GYMLUDRAFT_248826</name>
</gene>
<sequence>MSSSNCGLLEKYSGISPLVNEELLYRFDGCYVRLPCRLLLDHGETITVLASDGGEVSVQINDIDRQTICPFTLYLEILGKVCVASQQKCFLADVPDLQLINRTVKIIHNHPRSDEIFNISGQPRNQGELGAYTEPLPSQPGESSKV</sequence>
<evidence type="ECO:0000313" key="3">
    <source>
        <dbReference type="Proteomes" id="UP000053593"/>
    </source>
</evidence>